<dbReference type="Gramene" id="Os04t0139100-00">
    <property type="protein sequence ID" value="Os04t0139100-00"/>
    <property type="gene ID" value="Os04g0139100"/>
</dbReference>
<dbReference type="OMA" id="ILHECTS"/>
<organism evidence="6">
    <name type="scientific">Oryza sativa subsp. japonica</name>
    <name type="common">Rice</name>
    <dbReference type="NCBI Taxonomy" id="39947"/>
    <lineage>
        <taxon>Eukaryota</taxon>
        <taxon>Viridiplantae</taxon>
        <taxon>Streptophyta</taxon>
        <taxon>Embryophyta</taxon>
        <taxon>Tracheophyta</taxon>
        <taxon>Spermatophyta</taxon>
        <taxon>Magnoliopsida</taxon>
        <taxon>Liliopsida</taxon>
        <taxon>Poales</taxon>
        <taxon>Poaceae</taxon>
        <taxon>BOP clade</taxon>
        <taxon>Oryzoideae</taxon>
        <taxon>Oryzeae</taxon>
        <taxon>Oryzinae</taxon>
        <taxon>Oryza</taxon>
        <taxon>Oryza sativa</taxon>
    </lineage>
</organism>
<dbReference type="Pfam" id="PF04578">
    <property type="entry name" value="DUF594"/>
    <property type="match status" value="1"/>
</dbReference>
<evidence type="ECO:0000313" key="6">
    <source>
        <dbReference type="EMBL" id="EAZ29594.1"/>
    </source>
</evidence>
<keyword evidence="7" id="KW-1185">Reference proteome</keyword>
<dbReference type="InterPro" id="IPR007658">
    <property type="entry name" value="DUF594"/>
</dbReference>
<accession>A0A0P0W6C7</accession>
<dbReference type="InterPro" id="IPR025315">
    <property type="entry name" value="DUF4220"/>
</dbReference>
<feature type="transmembrane region" description="Helical" evidence="2">
    <location>
        <begin position="134"/>
        <end position="156"/>
    </location>
</feature>
<evidence type="ECO:0000313" key="7">
    <source>
        <dbReference type="Proteomes" id="UP000059680"/>
    </source>
</evidence>
<proteinExistence type="predicted"/>
<feature type="transmembrane region" description="Helical" evidence="2">
    <location>
        <begin position="294"/>
        <end position="312"/>
    </location>
</feature>
<keyword evidence="2" id="KW-0812">Transmembrane</keyword>
<dbReference type="Pfam" id="PF13968">
    <property type="entry name" value="DUF4220"/>
    <property type="match status" value="1"/>
</dbReference>
<evidence type="ECO:0000256" key="3">
    <source>
        <dbReference type="SAM" id="SignalP"/>
    </source>
</evidence>
<feature type="region of interest" description="Disordered" evidence="1">
    <location>
        <begin position="165"/>
        <end position="188"/>
    </location>
</feature>
<dbReference type="eggNOG" id="ENOG502QQBP">
    <property type="taxonomic scope" value="Eukaryota"/>
</dbReference>
<feature type="signal peptide" evidence="3">
    <location>
        <begin position="1"/>
        <end position="26"/>
    </location>
</feature>
<dbReference type="FunCoup" id="A0A0P0W6C7">
    <property type="interactions" value="5"/>
</dbReference>
<evidence type="ECO:0000259" key="4">
    <source>
        <dbReference type="Pfam" id="PF13968"/>
    </source>
</evidence>
<dbReference type="Proteomes" id="UP000059680">
    <property type="component" value="Chromosome 4"/>
</dbReference>
<evidence type="ECO:0000256" key="2">
    <source>
        <dbReference type="SAM" id="Phobius"/>
    </source>
</evidence>
<keyword evidence="2" id="KW-1133">Transmembrane helix</keyword>
<feature type="chain" id="PRO_5038210375" evidence="3">
    <location>
        <begin position="27"/>
        <end position="761"/>
    </location>
</feature>
<feature type="domain" description="DUF4220" evidence="4">
    <location>
        <begin position="43"/>
        <end position="380"/>
    </location>
</feature>
<protein>
    <submittedName>
        <fullName evidence="5">Os04g0139100 protein</fullName>
    </submittedName>
</protein>
<reference evidence="5 7" key="5">
    <citation type="journal article" date="2013" name="Rice">
        <title>Improvement of the Oryza sativa Nipponbare reference genome using next generation sequence and optical map data.</title>
        <authorList>
            <person name="Kawahara Y."/>
            <person name="de la Bastide M."/>
            <person name="Hamilton J.P."/>
            <person name="Kanamori H."/>
            <person name="McCombie W.R."/>
            <person name="Ouyang S."/>
            <person name="Schwartz D.C."/>
            <person name="Tanaka T."/>
            <person name="Wu J."/>
            <person name="Zhou S."/>
            <person name="Childs K.L."/>
            <person name="Davidson R.M."/>
            <person name="Lin H."/>
            <person name="Quesada-Ocampo L."/>
            <person name="Vaillancourt B."/>
            <person name="Sakai H."/>
            <person name="Lee S.S."/>
            <person name="Kim J."/>
            <person name="Numa H."/>
            <person name="Itoh T."/>
            <person name="Buell C.R."/>
            <person name="Matsumoto T."/>
        </authorList>
    </citation>
    <scope>NUCLEOTIDE SEQUENCE [LARGE SCALE GENOMIC DNA]</scope>
    <source>
        <strain evidence="7">cv. Nipponbare</strain>
    </source>
</reference>
<feature type="transmembrane region" description="Helical" evidence="2">
    <location>
        <begin position="263"/>
        <end position="282"/>
    </location>
</feature>
<dbReference type="PaxDb" id="39947-Q7XL34"/>
<dbReference type="STRING" id="39947.Q7XL34"/>
<dbReference type="EMBL" id="CM000141">
    <property type="protein sequence ID" value="EAZ29594.1"/>
    <property type="molecule type" value="Genomic_DNA"/>
</dbReference>
<gene>
    <name evidence="5" type="ordered locus">Os04g0139100</name>
    <name evidence="6" type="ORF">OsJ_13668</name>
    <name evidence="5" type="ORF">OSNPB_040139100</name>
</gene>
<reference evidence="6" key="3">
    <citation type="submission" date="2008-12" db="EMBL/GenBank/DDBJ databases">
        <title>Improved gene annotation of the rice (Oryza sativa) genomes.</title>
        <authorList>
            <person name="Wang J."/>
            <person name="Li R."/>
            <person name="Fan W."/>
            <person name="Huang Q."/>
            <person name="Zhang J."/>
            <person name="Zhou Y."/>
            <person name="Hu Y."/>
            <person name="Zi S."/>
            <person name="Li J."/>
            <person name="Ni P."/>
            <person name="Zheng H."/>
            <person name="Zhang Y."/>
            <person name="Zhao M."/>
            <person name="Hao Q."/>
            <person name="McDermott J."/>
            <person name="Samudrala R."/>
            <person name="Kristiansen K."/>
            <person name="Wong G.K.-S."/>
        </authorList>
    </citation>
    <scope>NUCLEOTIDE SEQUENCE</scope>
</reference>
<reference evidence="7" key="1">
    <citation type="journal article" date="2005" name="Nature">
        <title>The map-based sequence of the rice genome.</title>
        <authorList>
            <consortium name="International rice genome sequencing project (IRGSP)"/>
            <person name="Matsumoto T."/>
            <person name="Wu J."/>
            <person name="Kanamori H."/>
            <person name="Katayose Y."/>
            <person name="Fujisawa M."/>
            <person name="Namiki N."/>
            <person name="Mizuno H."/>
            <person name="Yamamoto K."/>
            <person name="Antonio B.A."/>
            <person name="Baba T."/>
            <person name="Sakata K."/>
            <person name="Nagamura Y."/>
            <person name="Aoki H."/>
            <person name="Arikawa K."/>
            <person name="Arita K."/>
            <person name="Bito T."/>
            <person name="Chiden Y."/>
            <person name="Fujitsuka N."/>
            <person name="Fukunaka R."/>
            <person name="Hamada M."/>
            <person name="Harada C."/>
            <person name="Hayashi A."/>
            <person name="Hijishita S."/>
            <person name="Honda M."/>
            <person name="Hosokawa S."/>
            <person name="Ichikawa Y."/>
            <person name="Idonuma A."/>
            <person name="Iijima M."/>
            <person name="Ikeda M."/>
            <person name="Ikeno M."/>
            <person name="Ito K."/>
            <person name="Ito S."/>
            <person name="Ito T."/>
            <person name="Ito Y."/>
            <person name="Ito Y."/>
            <person name="Iwabuchi A."/>
            <person name="Kamiya K."/>
            <person name="Karasawa W."/>
            <person name="Kurita K."/>
            <person name="Katagiri S."/>
            <person name="Kikuta A."/>
            <person name="Kobayashi H."/>
            <person name="Kobayashi N."/>
            <person name="Machita K."/>
            <person name="Maehara T."/>
            <person name="Masukawa M."/>
            <person name="Mizubayashi T."/>
            <person name="Mukai Y."/>
            <person name="Nagasaki H."/>
            <person name="Nagata Y."/>
            <person name="Naito S."/>
            <person name="Nakashima M."/>
            <person name="Nakama Y."/>
            <person name="Nakamichi Y."/>
            <person name="Nakamura M."/>
            <person name="Meguro A."/>
            <person name="Negishi M."/>
            <person name="Ohta I."/>
            <person name="Ohta T."/>
            <person name="Okamoto M."/>
            <person name="Ono N."/>
            <person name="Saji S."/>
            <person name="Sakaguchi M."/>
            <person name="Sakai K."/>
            <person name="Shibata M."/>
            <person name="Shimokawa T."/>
            <person name="Song J."/>
            <person name="Takazaki Y."/>
            <person name="Terasawa K."/>
            <person name="Tsugane M."/>
            <person name="Tsuji K."/>
            <person name="Ueda S."/>
            <person name="Waki K."/>
            <person name="Yamagata H."/>
            <person name="Yamamoto M."/>
            <person name="Yamamoto S."/>
            <person name="Yamane H."/>
            <person name="Yoshiki S."/>
            <person name="Yoshihara R."/>
            <person name="Yukawa K."/>
            <person name="Zhong H."/>
            <person name="Yano M."/>
            <person name="Yuan Q."/>
            <person name="Ouyang S."/>
            <person name="Liu J."/>
            <person name="Jones K.M."/>
            <person name="Gansberger K."/>
            <person name="Moffat K."/>
            <person name="Hill J."/>
            <person name="Bera J."/>
            <person name="Fadrosh D."/>
            <person name="Jin S."/>
            <person name="Johri S."/>
            <person name="Kim M."/>
            <person name="Overton L."/>
            <person name="Reardon M."/>
            <person name="Tsitrin T."/>
            <person name="Vuong H."/>
            <person name="Weaver B."/>
            <person name="Ciecko A."/>
            <person name="Tallon L."/>
            <person name="Jackson J."/>
            <person name="Pai G."/>
            <person name="Aken S.V."/>
            <person name="Utterback T."/>
            <person name="Reidmuller S."/>
            <person name="Feldblyum T."/>
            <person name="Hsiao J."/>
            <person name="Zismann V."/>
            <person name="Iobst S."/>
            <person name="de Vazeille A.R."/>
            <person name="Buell C.R."/>
            <person name="Ying K."/>
            <person name="Li Y."/>
            <person name="Lu T."/>
            <person name="Huang Y."/>
            <person name="Zhao Q."/>
            <person name="Feng Q."/>
            <person name="Zhang L."/>
            <person name="Zhu J."/>
            <person name="Weng Q."/>
            <person name="Mu J."/>
            <person name="Lu Y."/>
            <person name="Fan D."/>
            <person name="Liu Y."/>
            <person name="Guan J."/>
            <person name="Zhang Y."/>
            <person name="Yu S."/>
            <person name="Liu X."/>
            <person name="Zhang Y."/>
            <person name="Hong G."/>
            <person name="Han B."/>
            <person name="Choisne N."/>
            <person name="Demange N."/>
            <person name="Orjeda G."/>
            <person name="Samain S."/>
            <person name="Cattolico L."/>
            <person name="Pelletier E."/>
            <person name="Couloux A."/>
            <person name="Segurens B."/>
            <person name="Wincker P."/>
            <person name="D'Hont A."/>
            <person name="Scarpelli C."/>
            <person name="Weissenbach J."/>
            <person name="Salanoubat M."/>
            <person name="Quetier F."/>
            <person name="Yu Y."/>
            <person name="Kim H.R."/>
            <person name="Rambo T."/>
            <person name="Currie J."/>
            <person name="Collura K."/>
            <person name="Luo M."/>
            <person name="Yang T."/>
            <person name="Ammiraju J.S.S."/>
            <person name="Engler F."/>
            <person name="Soderlund C."/>
            <person name="Wing R.A."/>
            <person name="Palmer L.E."/>
            <person name="de la Bastide M."/>
            <person name="Spiegel L."/>
            <person name="Nascimento L."/>
            <person name="Zutavern T."/>
            <person name="O'Shaughnessy A."/>
            <person name="Dike S."/>
            <person name="Dedhia N."/>
            <person name="Preston R."/>
            <person name="Balija V."/>
            <person name="McCombie W.R."/>
            <person name="Chow T."/>
            <person name="Chen H."/>
            <person name="Chung M."/>
            <person name="Chen C."/>
            <person name="Shaw J."/>
            <person name="Wu H."/>
            <person name="Hsiao K."/>
            <person name="Chao Y."/>
            <person name="Chu M."/>
            <person name="Cheng C."/>
            <person name="Hour A."/>
            <person name="Lee P."/>
            <person name="Lin S."/>
            <person name="Lin Y."/>
            <person name="Liou J."/>
            <person name="Liu S."/>
            <person name="Hsing Y."/>
            <person name="Raghuvanshi S."/>
            <person name="Mohanty A."/>
            <person name="Bharti A.K."/>
            <person name="Gaur A."/>
            <person name="Gupta V."/>
            <person name="Kumar D."/>
            <person name="Ravi V."/>
            <person name="Vij S."/>
            <person name="Kapur A."/>
            <person name="Khurana P."/>
            <person name="Khurana P."/>
            <person name="Khurana J.P."/>
            <person name="Tyagi A.K."/>
            <person name="Gaikwad K."/>
            <person name="Singh A."/>
            <person name="Dalal V."/>
            <person name="Srivastava S."/>
            <person name="Dixit A."/>
            <person name="Pal A.K."/>
            <person name="Ghazi I.A."/>
            <person name="Yadav M."/>
            <person name="Pandit A."/>
            <person name="Bhargava A."/>
            <person name="Sureshbabu K."/>
            <person name="Batra K."/>
            <person name="Sharma T.R."/>
            <person name="Mohapatra T."/>
            <person name="Singh N.K."/>
            <person name="Messing J."/>
            <person name="Nelson A.B."/>
            <person name="Fuks G."/>
            <person name="Kavchok S."/>
            <person name="Keizer G."/>
            <person name="Linton E."/>
            <person name="Llaca V."/>
            <person name="Song R."/>
            <person name="Tanyolac B."/>
            <person name="Young S."/>
            <person name="Ho-Il K."/>
            <person name="Hahn J.H."/>
            <person name="Sangsakoo G."/>
            <person name="Vanavichit A."/>
            <person name="de Mattos Luiz.A.T."/>
            <person name="Zimmer P.D."/>
            <person name="Malone G."/>
            <person name="Dellagostin O."/>
            <person name="de Oliveira A.C."/>
            <person name="Bevan M."/>
            <person name="Bancroft I."/>
            <person name="Minx P."/>
            <person name="Cordum H."/>
            <person name="Wilson R."/>
            <person name="Cheng Z."/>
            <person name="Jin W."/>
            <person name="Jiang J."/>
            <person name="Leong S.A."/>
            <person name="Iwama H."/>
            <person name="Gojobori T."/>
            <person name="Itoh T."/>
            <person name="Niimura Y."/>
            <person name="Fujii Y."/>
            <person name="Habara T."/>
            <person name="Sakai H."/>
            <person name="Sato Y."/>
            <person name="Wilson G."/>
            <person name="Kumar K."/>
            <person name="McCouch S."/>
            <person name="Juretic N."/>
            <person name="Hoen D."/>
            <person name="Wright S."/>
            <person name="Bruskiewich R."/>
            <person name="Bureau T."/>
            <person name="Miyao A."/>
            <person name="Hirochika H."/>
            <person name="Nishikawa T."/>
            <person name="Kadowaki K."/>
            <person name="Sugiura M."/>
            <person name="Burr B."/>
            <person name="Sasaki T."/>
        </authorList>
    </citation>
    <scope>NUCLEOTIDE SEQUENCE [LARGE SCALE GENOMIC DNA]</scope>
    <source>
        <strain evidence="7">cv. Nipponbare</strain>
    </source>
</reference>
<dbReference type="PANTHER" id="PTHR31325">
    <property type="entry name" value="OS01G0798800 PROTEIN-RELATED"/>
    <property type="match status" value="1"/>
</dbReference>
<dbReference type="AlphaFoldDB" id="A0A0P0W6C7"/>
<evidence type="ECO:0000313" key="5">
    <source>
        <dbReference type="EMBL" id="BAS87755.1"/>
    </source>
</evidence>
<reference evidence="5" key="4">
    <citation type="journal article" date="2013" name="Plant Cell Physiol.">
        <title>Rice Annotation Project Database (RAP-DB): an integrative and interactive database for rice genomics.</title>
        <authorList>
            <person name="Sakai H."/>
            <person name="Lee S.S."/>
            <person name="Tanaka T."/>
            <person name="Numa H."/>
            <person name="Kim J."/>
            <person name="Kawahara Y."/>
            <person name="Wakimoto H."/>
            <person name="Yang C.C."/>
            <person name="Iwamoto M."/>
            <person name="Abe T."/>
            <person name="Yamada Y."/>
            <person name="Muto A."/>
            <person name="Inokuchi H."/>
            <person name="Ikemura T."/>
            <person name="Matsumoto T."/>
            <person name="Sasaki T."/>
            <person name="Itoh T."/>
        </authorList>
    </citation>
    <scope>NUCLEOTIDE SEQUENCE</scope>
</reference>
<feature type="region of interest" description="Disordered" evidence="1">
    <location>
        <begin position="455"/>
        <end position="484"/>
    </location>
</feature>
<sequence length="761" mass="87111">MPGWNLLSTRVVVIISSVAHLGLVLCAEVRRNSATGFRIVILWVANQMSRWAPTTALAMLAAGRTPQEEQLVTLWVAFMLLHAGMPDNITAYALEDGVLSFRQSVNVFLQLVGPVSPAYILHQNMFAMPGDSMLWVSSIICCMAICKYLEGAFFALQRGNLENMRSESKKEVPSRRVTSLQSLRRGGKPDNDQIMLVAHGNLHITKGAFIDNLQYEHDAQQQEILPKTWDENKTLYKVVEMELSLMYDILYTKAAMVHTWGGYAIRVAFPFAGATAFLLFWFHSKEGQPTADVFITYILLAGTVILDIIWLLKAVASTWTYSFLNDRPRIWLHHALLCSGKWRLLRRLIVSLNLFRFLLSKEPTSYRMWSGTMGQYNILHECTSNDQDQTKTFLLTRIFISILVKIVPEDNCMEFQYHYLKGFRMSSDFCKHLFESIWEYLKSAYPPTVPIEKADEAKPAAPPEPYPDKKKEAPAPTPPLPPKEAHLHQRELEDALNFSPAFQESILIWHIATDVFLLCSHQYSSSSKEVQAIKVLSDYMVFLVAVRPNMLPGLKLRSLYEAVGYALTNDDEILPKEEYHGNLTEKKVKLAHRLVEMEQKPSLKNALRSKWRPGVSGHWLRPEKASILYDKNIILSDGTSFARVLLSRIGPNPYTPDDINLNYTRYQRLIDMIPELKDESNRFDTSKMMRLIFRAWVRLLVYASVRCTRDSHAKQLACGGELTTIVWILNEHAGIFRIDSDKDDDKDRLTSLYTNEDRLYL</sequence>
<keyword evidence="2" id="KW-0472">Membrane</keyword>
<evidence type="ECO:0000256" key="1">
    <source>
        <dbReference type="SAM" id="MobiDB-lite"/>
    </source>
</evidence>
<reference evidence="5" key="6">
    <citation type="submission" date="2015-10" db="EMBL/GenBank/DDBJ databases">
        <authorList>
            <person name="Sakai H."/>
            <person name="Kawahara Y."/>
            <person name="Matsumoto T."/>
            <person name="Buell C.R."/>
            <person name="Itoh T."/>
        </authorList>
    </citation>
    <scope>NUCLEOTIDE SEQUENCE</scope>
</reference>
<keyword evidence="3" id="KW-0732">Signal</keyword>
<accession>Q7XL34</accession>
<reference evidence="6" key="2">
    <citation type="journal article" date="2005" name="PLoS Biol.">
        <title>The genomes of Oryza sativa: a history of duplications.</title>
        <authorList>
            <person name="Yu J."/>
            <person name="Wang J."/>
            <person name="Lin W."/>
            <person name="Li S."/>
            <person name="Li H."/>
            <person name="Zhou J."/>
            <person name="Ni P."/>
            <person name="Dong W."/>
            <person name="Hu S."/>
            <person name="Zeng C."/>
            <person name="Zhang J."/>
            <person name="Zhang Y."/>
            <person name="Li R."/>
            <person name="Xu Z."/>
            <person name="Li S."/>
            <person name="Li X."/>
            <person name="Zheng H."/>
            <person name="Cong L."/>
            <person name="Lin L."/>
            <person name="Yin J."/>
            <person name="Geng J."/>
            <person name="Li G."/>
            <person name="Shi J."/>
            <person name="Liu J."/>
            <person name="Lv H."/>
            <person name="Li J."/>
            <person name="Wang J."/>
            <person name="Deng Y."/>
            <person name="Ran L."/>
            <person name="Shi X."/>
            <person name="Wang X."/>
            <person name="Wu Q."/>
            <person name="Li C."/>
            <person name="Ren X."/>
            <person name="Wang J."/>
            <person name="Wang X."/>
            <person name="Li D."/>
            <person name="Liu D."/>
            <person name="Zhang X."/>
            <person name="Ji Z."/>
            <person name="Zhao W."/>
            <person name="Sun Y."/>
            <person name="Zhang Z."/>
            <person name="Bao J."/>
            <person name="Han Y."/>
            <person name="Dong L."/>
            <person name="Ji J."/>
            <person name="Chen P."/>
            <person name="Wu S."/>
            <person name="Liu J."/>
            <person name="Xiao Y."/>
            <person name="Bu D."/>
            <person name="Tan J."/>
            <person name="Yang L."/>
            <person name="Ye C."/>
            <person name="Zhang J."/>
            <person name="Xu J."/>
            <person name="Zhou Y."/>
            <person name="Yu Y."/>
            <person name="Zhang B."/>
            <person name="Zhuang S."/>
            <person name="Wei H."/>
            <person name="Liu B."/>
            <person name="Lei M."/>
            <person name="Yu H."/>
            <person name="Li Y."/>
            <person name="Xu H."/>
            <person name="Wei S."/>
            <person name="He X."/>
            <person name="Fang L."/>
            <person name="Zhang Z."/>
            <person name="Zhang Y."/>
            <person name="Huang X."/>
            <person name="Su Z."/>
            <person name="Tong W."/>
            <person name="Li J."/>
            <person name="Tong Z."/>
            <person name="Li S."/>
            <person name="Ye J."/>
            <person name="Wang L."/>
            <person name="Fang L."/>
            <person name="Lei T."/>
            <person name="Chen C."/>
            <person name="Chen H."/>
            <person name="Xu Z."/>
            <person name="Li H."/>
            <person name="Huang H."/>
            <person name="Zhang F."/>
            <person name="Xu H."/>
            <person name="Li N."/>
            <person name="Zhao C."/>
            <person name="Li S."/>
            <person name="Dong L."/>
            <person name="Huang Y."/>
            <person name="Li L."/>
            <person name="Xi Y."/>
            <person name="Qi Q."/>
            <person name="Li W."/>
            <person name="Zhang B."/>
            <person name="Hu W."/>
            <person name="Zhang Y."/>
            <person name="Tian X."/>
            <person name="Jiao Y."/>
            <person name="Liang X."/>
            <person name="Jin J."/>
            <person name="Gao L."/>
            <person name="Zheng W."/>
            <person name="Hao B."/>
            <person name="Liu S."/>
            <person name="Wang W."/>
            <person name="Yuan L."/>
            <person name="Cao M."/>
            <person name="McDermott J."/>
            <person name="Samudrala R."/>
            <person name="Wang J."/>
            <person name="Wong G.K."/>
            <person name="Yang H."/>
        </authorList>
    </citation>
    <scope>NUCLEOTIDE SEQUENCE [LARGE SCALE GENOMIC DNA]</scope>
</reference>
<dbReference type="HOGENOM" id="CLU_009180_5_2_1"/>
<name>A0A0P0W6C7_ORYSJ</name>
<dbReference type="Proteomes" id="UP000007752">
    <property type="component" value="Chromosome 4"/>
</dbReference>
<feature type="compositionally biased region" description="Basic and acidic residues" evidence="1">
    <location>
        <begin position="165"/>
        <end position="174"/>
    </location>
</feature>
<dbReference type="EMBL" id="AP014960">
    <property type="protein sequence ID" value="BAS87755.1"/>
    <property type="molecule type" value="Genomic_DNA"/>
</dbReference>